<dbReference type="PANTHER" id="PTHR10281">
    <property type="entry name" value="MEMBRANE-ASSOCIATED PROGESTERONE RECEPTOR COMPONENT-RELATED"/>
    <property type="match status" value="1"/>
</dbReference>
<dbReference type="Pfam" id="PF00173">
    <property type="entry name" value="Cyt-b5"/>
    <property type="match status" value="1"/>
</dbReference>
<dbReference type="GO" id="GO:0016020">
    <property type="term" value="C:membrane"/>
    <property type="evidence" value="ECO:0007669"/>
    <property type="project" value="TreeGrafter"/>
</dbReference>
<organism evidence="4 5">
    <name type="scientific">Phialocephala subalpina</name>
    <dbReference type="NCBI Taxonomy" id="576137"/>
    <lineage>
        <taxon>Eukaryota</taxon>
        <taxon>Fungi</taxon>
        <taxon>Dikarya</taxon>
        <taxon>Ascomycota</taxon>
        <taxon>Pezizomycotina</taxon>
        <taxon>Leotiomycetes</taxon>
        <taxon>Helotiales</taxon>
        <taxon>Mollisiaceae</taxon>
        <taxon>Phialocephala</taxon>
        <taxon>Phialocephala fortinii species complex</taxon>
    </lineage>
</organism>
<dbReference type="InterPro" id="IPR050577">
    <property type="entry name" value="MAPR/NEUFC/NENF-like"/>
</dbReference>
<dbReference type="EMBL" id="FJOG01000016">
    <property type="protein sequence ID" value="CZR60617.1"/>
    <property type="molecule type" value="Genomic_DNA"/>
</dbReference>
<dbReference type="SMART" id="SM01117">
    <property type="entry name" value="Cyt-b5"/>
    <property type="match status" value="1"/>
</dbReference>
<dbReference type="Proteomes" id="UP000184330">
    <property type="component" value="Unassembled WGS sequence"/>
</dbReference>
<dbReference type="InterPro" id="IPR001199">
    <property type="entry name" value="Cyt_B5-like_heme/steroid-bd"/>
</dbReference>
<dbReference type="AlphaFoldDB" id="A0A1L7X6G5"/>
<evidence type="ECO:0000313" key="4">
    <source>
        <dbReference type="EMBL" id="CZR60617.1"/>
    </source>
</evidence>
<proteinExistence type="inferred from homology"/>
<dbReference type="FunFam" id="3.10.120.10:FF:000003">
    <property type="entry name" value="membrane-associated progesterone receptor component 1"/>
    <property type="match status" value="1"/>
</dbReference>
<gene>
    <name evidence="4" type="ORF">PAC_10513</name>
</gene>
<keyword evidence="5" id="KW-1185">Reference proteome</keyword>
<dbReference type="PANTHER" id="PTHR10281:SF115">
    <property type="entry name" value="BINDING PROTEIN, PUTATIVE (AFU_ORTHOLOGUE AFUA_4G06240)-RELATED"/>
    <property type="match status" value="1"/>
</dbReference>
<evidence type="ECO:0000256" key="2">
    <source>
        <dbReference type="SAM" id="MobiDB-lite"/>
    </source>
</evidence>
<name>A0A1L7X6G5_9HELO</name>
<dbReference type="GO" id="GO:0020037">
    <property type="term" value="F:heme binding"/>
    <property type="evidence" value="ECO:0007669"/>
    <property type="project" value="UniProtKB-ARBA"/>
</dbReference>
<feature type="domain" description="Cytochrome b5 heme-binding" evidence="3">
    <location>
        <begin position="21"/>
        <end position="115"/>
    </location>
</feature>
<comment type="similarity">
    <text evidence="1">Belongs to the cytochrome b5 family. MAPR subfamily.</text>
</comment>
<evidence type="ECO:0000313" key="5">
    <source>
        <dbReference type="Proteomes" id="UP000184330"/>
    </source>
</evidence>
<reference evidence="4 5" key="1">
    <citation type="submission" date="2016-03" db="EMBL/GenBank/DDBJ databases">
        <authorList>
            <person name="Ploux O."/>
        </authorList>
    </citation>
    <scope>NUCLEOTIDE SEQUENCE [LARGE SCALE GENOMIC DNA]</scope>
    <source>
        <strain evidence="4 5">UAMH 11012</strain>
    </source>
</reference>
<dbReference type="GO" id="GO:0005783">
    <property type="term" value="C:endoplasmic reticulum"/>
    <property type="evidence" value="ECO:0007669"/>
    <property type="project" value="TreeGrafter"/>
</dbReference>
<dbReference type="SUPFAM" id="SSF55856">
    <property type="entry name" value="Cytochrome b5-like heme/steroid binding domain"/>
    <property type="match status" value="1"/>
</dbReference>
<evidence type="ECO:0000259" key="3">
    <source>
        <dbReference type="SMART" id="SM01117"/>
    </source>
</evidence>
<dbReference type="OrthoDB" id="899at2759"/>
<dbReference type="Gene3D" id="3.10.120.10">
    <property type="entry name" value="Cytochrome b5-like heme/steroid binding domain"/>
    <property type="match status" value="1"/>
</dbReference>
<dbReference type="InterPro" id="IPR036400">
    <property type="entry name" value="Cyt_B5-like_heme/steroid_sf"/>
</dbReference>
<feature type="region of interest" description="Disordered" evidence="2">
    <location>
        <begin position="1"/>
        <end position="22"/>
    </location>
</feature>
<sequence>MSGKFEPKTPVQLNPPKSDPISPEFLKQCNGVDGNLCYVAIKGQVFDVTGNKAYQPGGSYNVFAGHDASRALALTSTKAEDVRPDWSDLGEKEVGVLNDWYTFFSKRYNIVGVVEGAANL</sequence>
<dbReference type="STRING" id="576137.A0A1L7X6G5"/>
<evidence type="ECO:0000256" key="1">
    <source>
        <dbReference type="ARBA" id="ARBA00038357"/>
    </source>
</evidence>
<protein>
    <submittedName>
        <fullName evidence="4">Probable DAP1 Damage response protein</fullName>
    </submittedName>
</protein>
<accession>A0A1L7X6G5</accession>